<dbReference type="InterPro" id="IPR017918">
    <property type="entry name" value="N-reg_PII_CS"/>
</dbReference>
<dbReference type="AlphaFoldDB" id="A0A3T1D3V0"/>
<evidence type="ECO:0000256" key="1">
    <source>
        <dbReference type="PIRSR" id="PIRSR602187-50"/>
    </source>
</evidence>
<gene>
    <name evidence="3" type="primary">glnB</name>
    <name evidence="3" type="ORF">KCTCHS21_21820</name>
</gene>
<evidence type="ECO:0000313" key="4">
    <source>
        <dbReference type="Proteomes" id="UP000289856"/>
    </source>
</evidence>
<evidence type="ECO:0000313" key="3">
    <source>
        <dbReference type="EMBL" id="BBI32783.1"/>
    </source>
</evidence>
<dbReference type="GO" id="GO:0005524">
    <property type="term" value="F:ATP binding"/>
    <property type="evidence" value="ECO:0007669"/>
    <property type="project" value="TreeGrafter"/>
</dbReference>
<protein>
    <submittedName>
        <fullName evidence="3">Nitrogen regulatory protein P-II</fullName>
    </submittedName>
</protein>
<dbReference type="Pfam" id="PF00543">
    <property type="entry name" value="P-II"/>
    <property type="match status" value="1"/>
</dbReference>
<evidence type="ECO:0000256" key="2">
    <source>
        <dbReference type="RuleBase" id="RU003936"/>
    </source>
</evidence>
<reference evidence="3 4" key="1">
    <citation type="submission" date="2019-01" db="EMBL/GenBank/DDBJ databases">
        <title>Complete genome sequence of Cohnella hallensis HS21 isolated from Korean fir (Abies koreana) rhizospheric soil.</title>
        <authorList>
            <person name="Jiang L."/>
            <person name="Kang S.W."/>
            <person name="Kim S."/>
            <person name="Jung J."/>
            <person name="Kim C.Y."/>
            <person name="Kim D.H."/>
            <person name="Kim S.W."/>
            <person name="Lee J."/>
        </authorList>
    </citation>
    <scope>NUCLEOTIDE SEQUENCE [LARGE SCALE GENOMIC DNA]</scope>
    <source>
        <strain evidence="3 4">HS21</strain>
    </source>
</reference>
<accession>A0A3T1D3V0</accession>
<dbReference type="OrthoDB" id="9802729at2"/>
<dbReference type="PANTHER" id="PTHR30115">
    <property type="entry name" value="NITROGEN REGULATORY PROTEIN P-II"/>
    <property type="match status" value="1"/>
</dbReference>
<dbReference type="SMART" id="SM00938">
    <property type="entry name" value="P-II"/>
    <property type="match status" value="1"/>
</dbReference>
<dbReference type="RefSeq" id="WP_130607567.1">
    <property type="nucleotide sequence ID" value="NZ_AP019400.1"/>
</dbReference>
<proteinExistence type="inferred from homology"/>
<dbReference type="InterPro" id="IPR002187">
    <property type="entry name" value="N-reg_PII"/>
</dbReference>
<keyword evidence="1" id="KW-0597">Phosphoprotein</keyword>
<dbReference type="GO" id="GO:0030234">
    <property type="term" value="F:enzyme regulator activity"/>
    <property type="evidence" value="ECO:0007669"/>
    <property type="project" value="InterPro"/>
</dbReference>
<organism evidence="3 4">
    <name type="scientific">Cohnella abietis</name>
    <dbReference type="NCBI Taxonomy" id="2507935"/>
    <lineage>
        <taxon>Bacteria</taxon>
        <taxon>Bacillati</taxon>
        <taxon>Bacillota</taxon>
        <taxon>Bacilli</taxon>
        <taxon>Bacillales</taxon>
        <taxon>Paenibacillaceae</taxon>
        <taxon>Cohnella</taxon>
    </lineage>
</organism>
<dbReference type="GO" id="GO:0006808">
    <property type="term" value="P:regulation of nitrogen utilization"/>
    <property type="evidence" value="ECO:0007669"/>
    <property type="project" value="InterPro"/>
</dbReference>
<dbReference type="InterPro" id="IPR011322">
    <property type="entry name" value="N-reg_PII-like_a/b"/>
</dbReference>
<dbReference type="PANTHER" id="PTHR30115:SF11">
    <property type="entry name" value="NITROGEN REGULATORY PROTEIN P-II HOMOLOG"/>
    <property type="match status" value="1"/>
</dbReference>
<comment type="similarity">
    <text evidence="2">Belongs to the P(II) protein family.</text>
</comment>
<dbReference type="GO" id="GO:0005829">
    <property type="term" value="C:cytosol"/>
    <property type="evidence" value="ECO:0007669"/>
    <property type="project" value="TreeGrafter"/>
</dbReference>
<dbReference type="SUPFAM" id="SSF54913">
    <property type="entry name" value="GlnB-like"/>
    <property type="match status" value="1"/>
</dbReference>
<dbReference type="Proteomes" id="UP000289856">
    <property type="component" value="Chromosome"/>
</dbReference>
<dbReference type="EMBL" id="AP019400">
    <property type="protein sequence ID" value="BBI32783.1"/>
    <property type="molecule type" value="Genomic_DNA"/>
</dbReference>
<feature type="modified residue" description="O-UMP-tyrosine" evidence="1">
    <location>
        <position position="51"/>
    </location>
</feature>
<dbReference type="PROSITE" id="PS00638">
    <property type="entry name" value="PII_GLNB_CTER"/>
    <property type="match status" value="1"/>
</dbReference>
<sequence>MKMLSIIVRPEMVSSVTVALHGIGVTGMTVTDVRGQGIQKGTRTFYRGVEYKTDFVQKSKIETVISDSLYEKAIEAVIESARTGQIGDGKIFVTEVLDAIRIRTGERGDPSLHS</sequence>
<dbReference type="InterPro" id="IPR015867">
    <property type="entry name" value="N-reg_PII/ATP_PRibTrfase_C"/>
</dbReference>
<keyword evidence="4" id="KW-1185">Reference proteome</keyword>
<dbReference type="PROSITE" id="PS51343">
    <property type="entry name" value="PII_GLNB_DOM"/>
    <property type="match status" value="1"/>
</dbReference>
<dbReference type="KEGG" id="cohn:KCTCHS21_21820"/>
<name>A0A3T1D3V0_9BACL</name>
<dbReference type="Gene3D" id="3.30.70.120">
    <property type="match status" value="1"/>
</dbReference>
<dbReference type="PRINTS" id="PR00340">
    <property type="entry name" value="PIIGLNB"/>
</dbReference>